<evidence type="ECO:0000313" key="3">
    <source>
        <dbReference type="EMBL" id="GFO18884.1"/>
    </source>
</evidence>
<dbReference type="GO" id="GO:0003824">
    <property type="term" value="F:catalytic activity"/>
    <property type="evidence" value="ECO:0007669"/>
    <property type="project" value="InterPro"/>
</dbReference>
<comment type="caution">
    <text evidence="3">The sequence shown here is derived from an EMBL/GenBank/DDBJ whole genome shotgun (WGS) entry which is preliminary data.</text>
</comment>
<dbReference type="PANTHER" id="PTHR23227">
    <property type="entry name" value="BUCENTAUR RELATED"/>
    <property type="match status" value="1"/>
</dbReference>
<feature type="domain" description="Endonuclease/exonuclease/phosphatase" evidence="2">
    <location>
        <begin position="53"/>
        <end position="267"/>
    </location>
</feature>
<accession>A0AAV4BKN6</accession>
<evidence type="ECO:0000259" key="2">
    <source>
        <dbReference type="Pfam" id="PF03372"/>
    </source>
</evidence>
<evidence type="ECO:0000313" key="4">
    <source>
        <dbReference type="Proteomes" id="UP000735302"/>
    </source>
</evidence>
<reference evidence="3 4" key="1">
    <citation type="journal article" date="2021" name="Elife">
        <title>Chloroplast acquisition without the gene transfer in kleptoplastic sea slugs, Plakobranchus ocellatus.</title>
        <authorList>
            <person name="Maeda T."/>
            <person name="Takahashi S."/>
            <person name="Yoshida T."/>
            <person name="Shimamura S."/>
            <person name="Takaki Y."/>
            <person name="Nagai Y."/>
            <person name="Toyoda A."/>
            <person name="Suzuki Y."/>
            <person name="Arimoto A."/>
            <person name="Ishii H."/>
            <person name="Satoh N."/>
            <person name="Nishiyama T."/>
            <person name="Hasebe M."/>
            <person name="Maruyama T."/>
            <person name="Minagawa J."/>
            <person name="Obokata J."/>
            <person name="Shigenobu S."/>
        </authorList>
    </citation>
    <scope>NUCLEOTIDE SEQUENCE [LARGE SCALE GENOMIC DNA]</scope>
</reference>
<dbReference type="PANTHER" id="PTHR23227:SF67">
    <property type="entry name" value="CRANIOFACIAL DEVELOPMENT PROTEIN 2-LIKE"/>
    <property type="match status" value="1"/>
</dbReference>
<dbReference type="SUPFAM" id="SSF56219">
    <property type="entry name" value="DNase I-like"/>
    <property type="match status" value="1"/>
</dbReference>
<protein>
    <submittedName>
        <fullName evidence="3">Craniofacial development protein 2-like protein</fullName>
    </submittedName>
</protein>
<proteinExistence type="predicted"/>
<dbReference type="AlphaFoldDB" id="A0AAV4BKN6"/>
<dbReference type="InterPro" id="IPR027124">
    <property type="entry name" value="Swc5/CFDP1/2"/>
</dbReference>
<dbReference type="Proteomes" id="UP000735302">
    <property type="component" value="Unassembled WGS sequence"/>
</dbReference>
<dbReference type="EMBL" id="BLXT01004995">
    <property type="protein sequence ID" value="GFO18884.1"/>
    <property type="molecule type" value="Genomic_DNA"/>
</dbReference>
<keyword evidence="4" id="KW-1185">Reference proteome</keyword>
<sequence>MTKQPQRKRVNDVKGCSLYNRPSSSGRDCHAPQVIPDRQQATALKISESLIIATWNVRTMLQKGKLDNIKREMDRLKINIMSISEVRWKGAGVINSDSHKLIYSGRNDHERGVGFILDRQTSLSLKGYWAVLDRVILIKLEGKPLDLDIIQIYAPTSTSTEEDIDAFYLDLEKAKKQCKSQDPVIIMGDFNAKVGEQRMDDVVGPHGLGQKNERGERLVEWAQRNDVIVGNTWFEQPPRSRRKWTWKSPGDGSRNQIDFILISKRFRNALLISNSTQC</sequence>
<dbReference type="Pfam" id="PF03372">
    <property type="entry name" value="Exo_endo_phos"/>
    <property type="match status" value="1"/>
</dbReference>
<gene>
    <name evidence="3" type="ORF">PoB_004538900</name>
</gene>
<dbReference type="CDD" id="cd09076">
    <property type="entry name" value="L1-EN"/>
    <property type="match status" value="1"/>
</dbReference>
<organism evidence="3 4">
    <name type="scientific">Plakobranchus ocellatus</name>
    <dbReference type="NCBI Taxonomy" id="259542"/>
    <lineage>
        <taxon>Eukaryota</taxon>
        <taxon>Metazoa</taxon>
        <taxon>Spiralia</taxon>
        <taxon>Lophotrochozoa</taxon>
        <taxon>Mollusca</taxon>
        <taxon>Gastropoda</taxon>
        <taxon>Heterobranchia</taxon>
        <taxon>Euthyneura</taxon>
        <taxon>Panpulmonata</taxon>
        <taxon>Sacoglossa</taxon>
        <taxon>Placobranchoidea</taxon>
        <taxon>Plakobranchidae</taxon>
        <taxon>Plakobranchus</taxon>
    </lineage>
</organism>
<dbReference type="InterPro" id="IPR005135">
    <property type="entry name" value="Endo/exonuclease/phosphatase"/>
</dbReference>
<evidence type="ECO:0000256" key="1">
    <source>
        <dbReference type="SAM" id="MobiDB-lite"/>
    </source>
</evidence>
<feature type="region of interest" description="Disordered" evidence="1">
    <location>
        <begin position="1"/>
        <end position="32"/>
    </location>
</feature>
<dbReference type="InterPro" id="IPR036691">
    <property type="entry name" value="Endo/exonu/phosph_ase_sf"/>
</dbReference>
<name>A0AAV4BKN6_9GAST</name>
<dbReference type="Gene3D" id="3.60.10.10">
    <property type="entry name" value="Endonuclease/exonuclease/phosphatase"/>
    <property type="match status" value="1"/>
</dbReference>